<evidence type="ECO:0000256" key="1">
    <source>
        <dbReference type="SAM" id="MobiDB-lite"/>
    </source>
</evidence>
<accession>A0AAN4ZS10</accession>
<feature type="compositionally biased region" description="Polar residues" evidence="1">
    <location>
        <begin position="135"/>
        <end position="144"/>
    </location>
</feature>
<dbReference type="AlphaFoldDB" id="A0AAN4ZS10"/>
<keyword evidence="3" id="KW-1185">Reference proteome</keyword>
<reference evidence="3" key="1">
    <citation type="submission" date="2022-10" db="EMBL/GenBank/DDBJ databases">
        <title>Genome assembly of Pristionchus species.</title>
        <authorList>
            <person name="Yoshida K."/>
            <person name="Sommer R.J."/>
        </authorList>
    </citation>
    <scope>NUCLEOTIDE SEQUENCE [LARGE SCALE GENOMIC DNA]</scope>
    <source>
        <strain evidence="3">RS5460</strain>
    </source>
</reference>
<sequence>NSNQPPLFLKEPKEEPLEIELKEEPLDIPLSDGNQQLALDFIEDEMKKEEMEPKEELVDAPLSAVDQQIGLVFIDEFKDEPILNEDHDNGVSDLDPMGDMIDHGVEDEQIVDISVNIPNDSSESTEGKEKRRSSRIASGSVNYTESGEESDEEVEPIAKKGKPASVESRDNVGFYPPQ</sequence>
<feature type="compositionally biased region" description="Acidic residues" evidence="1">
    <location>
        <begin position="146"/>
        <end position="155"/>
    </location>
</feature>
<comment type="caution">
    <text evidence="2">The sequence shown here is derived from an EMBL/GenBank/DDBJ whole genome shotgun (WGS) entry which is preliminary data.</text>
</comment>
<name>A0AAN4ZS10_9BILA</name>
<dbReference type="EMBL" id="BTRK01000003">
    <property type="protein sequence ID" value="GMR44066.1"/>
    <property type="molecule type" value="Genomic_DNA"/>
</dbReference>
<feature type="region of interest" description="Disordered" evidence="1">
    <location>
        <begin position="109"/>
        <end position="178"/>
    </location>
</feature>
<evidence type="ECO:0000313" key="2">
    <source>
        <dbReference type="EMBL" id="GMR44066.1"/>
    </source>
</evidence>
<evidence type="ECO:0000313" key="3">
    <source>
        <dbReference type="Proteomes" id="UP001328107"/>
    </source>
</evidence>
<proteinExistence type="predicted"/>
<gene>
    <name evidence="2" type="ORF">PMAYCL1PPCAC_14262</name>
</gene>
<feature type="non-terminal residue" evidence="2">
    <location>
        <position position="1"/>
    </location>
</feature>
<organism evidence="2 3">
    <name type="scientific">Pristionchus mayeri</name>
    <dbReference type="NCBI Taxonomy" id="1317129"/>
    <lineage>
        <taxon>Eukaryota</taxon>
        <taxon>Metazoa</taxon>
        <taxon>Ecdysozoa</taxon>
        <taxon>Nematoda</taxon>
        <taxon>Chromadorea</taxon>
        <taxon>Rhabditida</taxon>
        <taxon>Rhabditina</taxon>
        <taxon>Diplogasteromorpha</taxon>
        <taxon>Diplogasteroidea</taxon>
        <taxon>Neodiplogasteridae</taxon>
        <taxon>Pristionchus</taxon>
    </lineage>
</organism>
<protein>
    <submittedName>
        <fullName evidence="2">Uncharacterized protein</fullName>
    </submittedName>
</protein>
<dbReference type="Proteomes" id="UP001328107">
    <property type="component" value="Unassembled WGS sequence"/>
</dbReference>